<feature type="domain" description="3'-5' exonuclease" evidence="2">
    <location>
        <begin position="4"/>
        <end position="190"/>
    </location>
</feature>
<feature type="region of interest" description="Disordered" evidence="1">
    <location>
        <begin position="212"/>
        <end position="241"/>
    </location>
</feature>
<evidence type="ECO:0000313" key="4">
    <source>
        <dbReference type="Proteomes" id="UP001391051"/>
    </source>
</evidence>
<dbReference type="SUPFAM" id="SSF53098">
    <property type="entry name" value="Ribonuclease H-like"/>
    <property type="match status" value="1"/>
</dbReference>
<name>A0ABR1Q1F8_9PEZI</name>
<dbReference type="Proteomes" id="UP001391051">
    <property type="component" value="Unassembled WGS sequence"/>
</dbReference>
<dbReference type="InterPro" id="IPR002562">
    <property type="entry name" value="3'-5'_exonuclease_dom"/>
</dbReference>
<accession>A0ABR1Q1F8</accession>
<sequence length="241" mass="27279">MAEALDKIVDHPDDPPSLYIDLEGVKLLRDGTISTMQLFVAPLGTTYLIDIYSMQSTAFTTRGRKSNRSLQDVLESGATTKVFFDVRNDSGALFSHYSIRLRGVADLQLMELAARSYGSRRFVNGLAKCIERDLGLSPAEKRAWAEGKERGLALFHPDRGGDYEVFNQRPLAQELKGYCVADVRFLPRLWAVYDIKIAARWRPRLRSATESRVRRVRESQSATYNPHGPERARAPSTLEYH</sequence>
<reference evidence="3 4" key="1">
    <citation type="submission" date="2023-01" db="EMBL/GenBank/DDBJ databases">
        <title>Analysis of 21 Apiospora genomes using comparative genomics revels a genus with tremendous synthesis potential of carbohydrate active enzymes and secondary metabolites.</title>
        <authorList>
            <person name="Sorensen T."/>
        </authorList>
    </citation>
    <scope>NUCLEOTIDE SEQUENCE [LARGE SCALE GENOMIC DNA]</scope>
    <source>
        <strain evidence="3 4">CBS 24483</strain>
    </source>
</reference>
<dbReference type="EMBL" id="JAQQWE010000008">
    <property type="protein sequence ID" value="KAK7943760.1"/>
    <property type="molecule type" value="Genomic_DNA"/>
</dbReference>
<dbReference type="GeneID" id="92082157"/>
<dbReference type="RefSeq" id="XP_066695791.1">
    <property type="nucleotide sequence ID" value="XM_066849095.1"/>
</dbReference>
<dbReference type="Gene3D" id="3.30.420.10">
    <property type="entry name" value="Ribonuclease H-like superfamily/Ribonuclease H"/>
    <property type="match status" value="1"/>
</dbReference>
<evidence type="ECO:0000313" key="3">
    <source>
        <dbReference type="EMBL" id="KAK7943760.1"/>
    </source>
</evidence>
<dbReference type="PANTHER" id="PTHR43040:SF1">
    <property type="entry name" value="RIBONUCLEASE D"/>
    <property type="match status" value="1"/>
</dbReference>
<dbReference type="InterPro" id="IPR012337">
    <property type="entry name" value="RNaseH-like_sf"/>
</dbReference>
<keyword evidence="4" id="KW-1185">Reference proteome</keyword>
<dbReference type="InterPro" id="IPR036397">
    <property type="entry name" value="RNaseH_sf"/>
</dbReference>
<proteinExistence type="predicted"/>
<comment type="caution">
    <text evidence="3">The sequence shown here is derived from an EMBL/GenBank/DDBJ whole genome shotgun (WGS) entry which is preliminary data.</text>
</comment>
<evidence type="ECO:0000256" key="1">
    <source>
        <dbReference type="SAM" id="MobiDB-lite"/>
    </source>
</evidence>
<evidence type="ECO:0000259" key="2">
    <source>
        <dbReference type="Pfam" id="PF01612"/>
    </source>
</evidence>
<protein>
    <recommendedName>
        <fullName evidence="2">3'-5' exonuclease domain-containing protein</fullName>
    </recommendedName>
</protein>
<organism evidence="3 4">
    <name type="scientific">Apiospora aurea</name>
    <dbReference type="NCBI Taxonomy" id="335848"/>
    <lineage>
        <taxon>Eukaryota</taxon>
        <taxon>Fungi</taxon>
        <taxon>Dikarya</taxon>
        <taxon>Ascomycota</taxon>
        <taxon>Pezizomycotina</taxon>
        <taxon>Sordariomycetes</taxon>
        <taxon>Xylariomycetidae</taxon>
        <taxon>Amphisphaeriales</taxon>
        <taxon>Apiosporaceae</taxon>
        <taxon>Apiospora</taxon>
    </lineage>
</organism>
<dbReference type="Pfam" id="PF01612">
    <property type="entry name" value="DNA_pol_A_exo1"/>
    <property type="match status" value="1"/>
</dbReference>
<gene>
    <name evidence="3" type="ORF">PG986_012873</name>
</gene>
<dbReference type="PANTHER" id="PTHR43040">
    <property type="entry name" value="RIBONUCLEASE D"/>
    <property type="match status" value="1"/>
</dbReference>